<name>A0A4Y7RLB9_9FIRM</name>
<protein>
    <recommendedName>
        <fullName evidence="2">DUF2157 domain-containing protein</fullName>
    </recommendedName>
</protein>
<proteinExistence type="predicted"/>
<evidence type="ECO:0000313" key="3">
    <source>
        <dbReference type="EMBL" id="TEB09653.1"/>
    </source>
</evidence>
<dbReference type="Proteomes" id="UP000297597">
    <property type="component" value="Unassembled WGS sequence"/>
</dbReference>
<feature type="transmembrane region" description="Helical" evidence="1">
    <location>
        <begin position="73"/>
        <end position="89"/>
    </location>
</feature>
<accession>A0A4Y7RLB9</accession>
<feature type="transmembrane region" description="Helical" evidence="1">
    <location>
        <begin position="347"/>
        <end position="366"/>
    </location>
</feature>
<organism evidence="3 4">
    <name type="scientific">Pelotomaculum propionicicum</name>
    <dbReference type="NCBI Taxonomy" id="258475"/>
    <lineage>
        <taxon>Bacteria</taxon>
        <taxon>Bacillati</taxon>
        <taxon>Bacillota</taxon>
        <taxon>Clostridia</taxon>
        <taxon>Eubacteriales</taxon>
        <taxon>Desulfotomaculaceae</taxon>
        <taxon>Pelotomaculum</taxon>
    </lineage>
</organism>
<feature type="transmembrane region" description="Helical" evidence="1">
    <location>
        <begin position="101"/>
        <end position="120"/>
    </location>
</feature>
<keyword evidence="1" id="KW-0812">Transmembrane</keyword>
<feature type="transmembrane region" description="Helical" evidence="1">
    <location>
        <begin position="168"/>
        <end position="186"/>
    </location>
</feature>
<dbReference type="Pfam" id="PF09925">
    <property type="entry name" value="DUF2157"/>
    <property type="match status" value="1"/>
</dbReference>
<evidence type="ECO:0000256" key="1">
    <source>
        <dbReference type="SAM" id="Phobius"/>
    </source>
</evidence>
<reference evidence="3 4" key="1">
    <citation type="journal article" date="2018" name="Environ. Microbiol.">
        <title>Novel energy conservation strategies and behaviour of Pelotomaculum schinkii driving syntrophic propionate catabolism.</title>
        <authorList>
            <person name="Hidalgo-Ahumada C.A.P."/>
            <person name="Nobu M.K."/>
            <person name="Narihiro T."/>
            <person name="Tamaki H."/>
            <person name="Liu W.T."/>
            <person name="Kamagata Y."/>
            <person name="Stams A.J.M."/>
            <person name="Imachi H."/>
            <person name="Sousa D.Z."/>
        </authorList>
    </citation>
    <scope>NUCLEOTIDE SEQUENCE [LARGE SCALE GENOMIC DNA]</scope>
    <source>
        <strain evidence="3 4">MGP</strain>
    </source>
</reference>
<gene>
    <name evidence="3" type="ORF">Pmgp_02962</name>
</gene>
<keyword evidence="1" id="KW-1133">Transmembrane helix</keyword>
<dbReference type="AlphaFoldDB" id="A0A4Y7RLB9"/>
<dbReference type="InterPro" id="IPR018677">
    <property type="entry name" value="DUF2157"/>
</dbReference>
<feature type="domain" description="DUF2157" evidence="2">
    <location>
        <begin position="13"/>
        <end position="147"/>
    </location>
</feature>
<keyword evidence="4" id="KW-1185">Reference proteome</keyword>
<feature type="transmembrane region" description="Helical" evidence="1">
    <location>
        <begin position="193"/>
        <end position="214"/>
    </location>
</feature>
<feature type="transmembrane region" description="Helical" evidence="1">
    <location>
        <begin position="255"/>
        <end position="279"/>
    </location>
</feature>
<feature type="transmembrane region" description="Helical" evidence="1">
    <location>
        <begin position="373"/>
        <end position="394"/>
    </location>
</feature>
<keyword evidence="1" id="KW-0472">Membrane</keyword>
<feature type="transmembrane region" description="Helical" evidence="1">
    <location>
        <begin position="400"/>
        <end position="417"/>
    </location>
</feature>
<dbReference type="EMBL" id="QFFZ01000041">
    <property type="protein sequence ID" value="TEB09653.1"/>
    <property type="molecule type" value="Genomic_DNA"/>
</dbReference>
<feature type="transmembrane region" description="Helical" evidence="1">
    <location>
        <begin position="40"/>
        <end position="61"/>
    </location>
</feature>
<feature type="transmembrane region" description="Helical" evidence="1">
    <location>
        <begin position="132"/>
        <end position="162"/>
    </location>
</feature>
<dbReference type="OrthoDB" id="5351773at2"/>
<evidence type="ECO:0000259" key="2">
    <source>
        <dbReference type="Pfam" id="PF09925"/>
    </source>
</evidence>
<comment type="caution">
    <text evidence="3">The sequence shown here is derived from an EMBL/GenBank/DDBJ whole genome shotgun (WGS) entry which is preliminary data.</text>
</comment>
<feature type="transmembrane region" description="Helical" evidence="1">
    <location>
        <begin position="291"/>
        <end position="310"/>
    </location>
</feature>
<dbReference type="RefSeq" id="WP_134214747.1">
    <property type="nucleotide sequence ID" value="NZ_QFFZ01000041.1"/>
</dbReference>
<feature type="transmembrane region" description="Helical" evidence="1">
    <location>
        <begin position="226"/>
        <end position="243"/>
    </location>
</feature>
<evidence type="ECO:0000313" key="4">
    <source>
        <dbReference type="Proteomes" id="UP000297597"/>
    </source>
</evidence>
<sequence>MSRLSWLMKETKRWVSGRIITGDQAEQIIGLYPAEHKNRLISVLLLLGAILLGTGIILFFASNWQHIPKWGKVSIVIIPLVLFHLAAHLTCESYPRLSQTLTLLGCVMFGSGIWLVAQIFHINTHFPNGMLFWLLGVLSVALILREELPLGLSALLMASWVLAEQSSSLLIMFIAMMLFGGVFYLTYTLRSSFALVVSLISVCIFVNTEIYLILADNYSFKDAGSLIPFVLLLIGSSYIYMSKHPVNELLKNFPFIYKFLGVVLTGASLFTMSLEFFAYDFIKMRQSGAGYVLFWVLYITVAFLGAYAISRRSTKIKEVLKGNYTWLAVDALVFIMLLIPFNGLTLMIILNLFMFIWALLVIISAYQTQSSLYFILGMVAFNLYVLAEYFNFFWKSLPKSLFFIAGGIVLVLSGALMERQRRKAVLAWQKEVVSSYKIVK</sequence>
<feature type="transmembrane region" description="Helical" evidence="1">
    <location>
        <begin position="322"/>
        <end position="341"/>
    </location>
</feature>